<feature type="compositionally biased region" description="Polar residues" evidence="1">
    <location>
        <begin position="109"/>
        <end position="123"/>
    </location>
</feature>
<name>A0AAD7CK96_9AGAR</name>
<protein>
    <submittedName>
        <fullName evidence="2">Uncharacterized protein</fullName>
    </submittedName>
</protein>
<evidence type="ECO:0000256" key="1">
    <source>
        <dbReference type="SAM" id="MobiDB-lite"/>
    </source>
</evidence>
<feature type="region of interest" description="Disordered" evidence="1">
    <location>
        <begin position="109"/>
        <end position="128"/>
    </location>
</feature>
<evidence type="ECO:0000313" key="3">
    <source>
        <dbReference type="Proteomes" id="UP001221142"/>
    </source>
</evidence>
<evidence type="ECO:0000313" key="2">
    <source>
        <dbReference type="EMBL" id="KAJ7650989.1"/>
    </source>
</evidence>
<keyword evidence="3" id="KW-1185">Reference proteome</keyword>
<reference evidence="2" key="1">
    <citation type="submission" date="2023-03" db="EMBL/GenBank/DDBJ databases">
        <title>Massive genome expansion in bonnet fungi (Mycena s.s.) driven by repeated elements and novel gene families across ecological guilds.</title>
        <authorList>
            <consortium name="Lawrence Berkeley National Laboratory"/>
            <person name="Harder C.B."/>
            <person name="Miyauchi S."/>
            <person name="Viragh M."/>
            <person name="Kuo A."/>
            <person name="Thoen E."/>
            <person name="Andreopoulos B."/>
            <person name="Lu D."/>
            <person name="Skrede I."/>
            <person name="Drula E."/>
            <person name="Henrissat B."/>
            <person name="Morin E."/>
            <person name="Kohler A."/>
            <person name="Barry K."/>
            <person name="LaButti K."/>
            <person name="Morin E."/>
            <person name="Salamov A."/>
            <person name="Lipzen A."/>
            <person name="Mereny Z."/>
            <person name="Hegedus B."/>
            <person name="Baldrian P."/>
            <person name="Stursova M."/>
            <person name="Weitz H."/>
            <person name="Taylor A."/>
            <person name="Grigoriev I.V."/>
            <person name="Nagy L.G."/>
            <person name="Martin F."/>
            <person name="Kauserud H."/>
        </authorList>
    </citation>
    <scope>NUCLEOTIDE SEQUENCE</scope>
    <source>
        <strain evidence="2">9284</strain>
    </source>
</reference>
<dbReference type="Proteomes" id="UP001221142">
    <property type="component" value="Unassembled WGS sequence"/>
</dbReference>
<dbReference type="AlphaFoldDB" id="A0AAD7CK96"/>
<sequence>MLDHYYTPRDLVANADLTPLPDTPIDLDVAKPPRSAPAVVDLTALDLLAFDCDSDSDSGSDDGYVSTLLRMKAQAQVATPRRIAGARRVARAASAPGPARMMEVDLPGTGNSLKVPSPSTSLATGTGGRTVREGEMFQSITAIPGLESTSFEELRLETYLQSLIATGTARPPPASAPALVIPPAFQAQFCESRDEDEEEEDVEMEDATDASPAHKFTFASPARPPIQPVPHHRPASFPFTHWAA</sequence>
<accession>A0AAD7CK96</accession>
<proteinExistence type="predicted"/>
<feature type="compositionally biased region" description="Acidic residues" evidence="1">
    <location>
        <begin position="193"/>
        <end position="208"/>
    </location>
</feature>
<dbReference type="EMBL" id="JARKIF010000001">
    <property type="protein sequence ID" value="KAJ7650989.1"/>
    <property type="molecule type" value="Genomic_DNA"/>
</dbReference>
<dbReference type="Gene3D" id="1.10.10.2360">
    <property type="match status" value="1"/>
</dbReference>
<feature type="region of interest" description="Disordered" evidence="1">
    <location>
        <begin position="191"/>
        <end position="234"/>
    </location>
</feature>
<organism evidence="2 3">
    <name type="scientific">Roridomyces roridus</name>
    <dbReference type="NCBI Taxonomy" id="1738132"/>
    <lineage>
        <taxon>Eukaryota</taxon>
        <taxon>Fungi</taxon>
        <taxon>Dikarya</taxon>
        <taxon>Basidiomycota</taxon>
        <taxon>Agaricomycotina</taxon>
        <taxon>Agaricomycetes</taxon>
        <taxon>Agaricomycetidae</taxon>
        <taxon>Agaricales</taxon>
        <taxon>Marasmiineae</taxon>
        <taxon>Mycenaceae</taxon>
        <taxon>Roridomyces</taxon>
    </lineage>
</organism>
<gene>
    <name evidence="2" type="ORF">FB45DRAFT_889279</name>
</gene>
<comment type="caution">
    <text evidence="2">The sequence shown here is derived from an EMBL/GenBank/DDBJ whole genome shotgun (WGS) entry which is preliminary data.</text>
</comment>